<dbReference type="AlphaFoldDB" id="A0A377K4P1"/>
<dbReference type="Pfam" id="PF05930">
    <property type="entry name" value="Phage_AlpA"/>
    <property type="match status" value="1"/>
</dbReference>
<organism evidence="1 2">
    <name type="scientific">Escherichia coli</name>
    <dbReference type="NCBI Taxonomy" id="562"/>
    <lineage>
        <taxon>Bacteria</taxon>
        <taxon>Pseudomonadati</taxon>
        <taxon>Pseudomonadota</taxon>
        <taxon>Gammaproteobacteria</taxon>
        <taxon>Enterobacterales</taxon>
        <taxon>Enterobacteriaceae</taxon>
        <taxon>Escherichia</taxon>
    </lineage>
</organism>
<gene>
    <name evidence="1" type="ORF">NCTC9075_02801</name>
</gene>
<dbReference type="InterPro" id="IPR010260">
    <property type="entry name" value="AlpA"/>
</dbReference>
<name>A0A377K4P1_ECOLX</name>
<evidence type="ECO:0000313" key="2">
    <source>
        <dbReference type="Proteomes" id="UP000254181"/>
    </source>
</evidence>
<proteinExistence type="predicted"/>
<reference evidence="1 2" key="1">
    <citation type="submission" date="2018-06" db="EMBL/GenBank/DDBJ databases">
        <authorList>
            <consortium name="Pathogen Informatics"/>
            <person name="Doyle S."/>
        </authorList>
    </citation>
    <scope>NUCLEOTIDE SEQUENCE [LARGE SCALE GENOMIC DNA]</scope>
    <source>
        <strain evidence="1 2">NCTC9075</strain>
    </source>
</reference>
<sequence>MKENIETSVKRFIRVPDVLNRVGFSRTTLYERIKEGNFPDRVKIGPRWCRFC</sequence>
<protein>
    <submittedName>
        <fullName evidence="1">Regulatory protein</fullName>
    </submittedName>
</protein>
<dbReference type="Gene3D" id="1.10.238.160">
    <property type="match status" value="1"/>
</dbReference>
<dbReference type="Proteomes" id="UP000254181">
    <property type="component" value="Unassembled WGS sequence"/>
</dbReference>
<dbReference type="EMBL" id="UGEM01000004">
    <property type="protein sequence ID" value="STP19383.1"/>
    <property type="molecule type" value="Genomic_DNA"/>
</dbReference>
<evidence type="ECO:0000313" key="1">
    <source>
        <dbReference type="EMBL" id="STP19383.1"/>
    </source>
</evidence>
<accession>A0A377K4P1</accession>